<sequence length="281" mass="30294">MSDLSVVPLGTLVALGGGDDDALLALLSDMLPTPDAPLEIVTVASPNASRTASAYEKAFRELGCRNAHHLTINEHYRADAPATLRRLRRASLVFFSGGDQERITDFLQHTEFLTILRERYQQDAAFIVAGTSAGAAALPDIMLVAGYGWRALRKGGIQTKPGLGLLPRVLIDQHFVERGRFGRLAHALLTHSMCLGLGLSEETGVIIRGGQEAEVFGDGIVMVVDGHQLTGSNLGRIGRGEPVSGQNLRVHLLVAGQRLNLETRELISAEGQTFQEEADVR</sequence>
<dbReference type="EC" id="3.4.15.6" evidence="4"/>
<evidence type="ECO:0000256" key="2">
    <source>
        <dbReference type="ARBA" id="ARBA00002039"/>
    </source>
</evidence>
<dbReference type="InterPro" id="IPR005320">
    <property type="entry name" value="Peptidase_S51"/>
</dbReference>
<dbReference type="OrthoDB" id="9799980at2"/>
<dbReference type="Gene3D" id="3.40.50.880">
    <property type="match status" value="1"/>
</dbReference>
<evidence type="ECO:0000256" key="4">
    <source>
        <dbReference type="ARBA" id="ARBA00013115"/>
    </source>
</evidence>
<reference evidence="11" key="1">
    <citation type="submission" date="2017-06" db="EMBL/GenBank/DDBJ databases">
        <authorList>
            <person name="Varghese N."/>
            <person name="Submissions S."/>
        </authorList>
    </citation>
    <scope>NUCLEOTIDE SEQUENCE [LARGE SCALE GENOMIC DNA]</scope>
    <source>
        <strain evidence="11">DSM 11116</strain>
    </source>
</reference>
<proteinExistence type="inferred from homology"/>
<keyword evidence="7" id="KW-0378">Hydrolase</keyword>
<dbReference type="NCBIfam" id="TIGR02069">
    <property type="entry name" value="cyanophycinase"/>
    <property type="match status" value="1"/>
</dbReference>
<keyword evidence="6" id="KW-0645">Protease</keyword>
<evidence type="ECO:0000256" key="7">
    <source>
        <dbReference type="ARBA" id="ARBA00022801"/>
    </source>
</evidence>
<keyword evidence="11" id="KW-1185">Reference proteome</keyword>
<dbReference type="PANTHER" id="PTHR36175">
    <property type="entry name" value="CYANOPHYCINASE"/>
    <property type="match status" value="1"/>
</dbReference>
<dbReference type="RefSeq" id="WP_088845297.1">
    <property type="nucleotide sequence ID" value="NZ_FYEW01000003.1"/>
</dbReference>
<evidence type="ECO:0000313" key="11">
    <source>
        <dbReference type="Proteomes" id="UP000198131"/>
    </source>
</evidence>
<dbReference type="GO" id="GO:0006508">
    <property type="term" value="P:proteolysis"/>
    <property type="evidence" value="ECO:0007669"/>
    <property type="project" value="UniProtKB-KW"/>
</dbReference>
<feature type="active site" description="Charge relay system" evidence="9">
    <location>
        <position position="174"/>
    </location>
</feature>
<evidence type="ECO:0000256" key="3">
    <source>
        <dbReference type="ARBA" id="ARBA00006534"/>
    </source>
</evidence>
<feature type="active site" description="Charge relay system" evidence="9">
    <location>
        <position position="201"/>
    </location>
</feature>
<comment type="similarity">
    <text evidence="3">Belongs to the peptidase S51 family.</text>
</comment>
<gene>
    <name evidence="10" type="ORF">SAMN06265337_3898</name>
</gene>
<dbReference type="Proteomes" id="UP000198131">
    <property type="component" value="Unassembled WGS sequence"/>
</dbReference>
<dbReference type="CDD" id="cd03145">
    <property type="entry name" value="GAT1_cyanophycinase"/>
    <property type="match status" value="1"/>
</dbReference>
<dbReference type="SUPFAM" id="SSF52317">
    <property type="entry name" value="Class I glutamine amidotransferase-like"/>
    <property type="match status" value="1"/>
</dbReference>
<dbReference type="InterPro" id="IPR029062">
    <property type="entry name" value="Class_I_gatase-like"/>
</dbReference>
<dbReference type="EMBL" id="FYEW01000003">
    <property type="protein sequence ID" value="SNC77315.1"/>
    <property type="molecule type" value="Genomic_DNA"/>
</dbReference>
<evidence type="ECO:0000256" key="9">
    <source>
        <dbReference type="PIRSR" id="PIRSR032067-1"/>
    </source>
</evidence>
<evidence type="ECO:0000256" key="8">
    <source>
        <dbReference type="ARBA" id="ARBA00022825"/>
    </source>
</evidence>
<evidence type="ECO:0000313" key="10">
    <source>
        <dbReference type="EMBL" id="SNC77315.1"/>
    </source>
</evidence>
<keyword evidence="8" id="KW-0720">Serine protease</keyword>
<dbReference type="Pfam" id="PF03575">
    <property type="entry name" value="Peptidase_S51"/>
    <property type="match status" value="1"/>
</dbReference>
<dbReference type="GO" id="GO:0008236">
    <property type="term" value="F:serine-type peptidase activity"/>
    <property type="evidence" value="ECO:0007669"/>
    <property type="project" value="UniProtKB-KW"/>
</dbReference>
<dbReference type="InterPro" id="IPR011811">
    <property type="entry name" value="Peptidase_S51_cyanophycinase"/>
</dbReference>
<dbReference type="AlphaFoldDB" id="A0A212UGF0"/>
<name>A0A212UGF0_9BACT</name>
<dbReference type="GO" id="GO:0008241">
    <property type="term" value="F:peptidyl-dipeptidase activity"/>
    <property type="evidence" value="ECO:0007669"/>
    <property type="project" value="UniProtKB-EC"/>
</dbReference>
<organism evidence="10 11">
    <name type="scientific">Hymenobacter gelipurpurascens</name>
    <dbReference type="NCBI Taxonomy" id="89968"/>
    <lineage>
        <taxon>Bacteria</taxon>
        <taxon>Pseudomonadati</taxon>
        <taxon>Bacteroidota</taxon>
        <taxon>Cytophagia</taxon>
        <taxon>Cytophagales</taxon>
        <taxon>Hymenobacteraceae</taxon>
        <taxon>Hymenobacter</taxon>
    </lineage>
</organism>
<protein>
    <recommendedName>
        <fullName evidence="5">Cyanophycinase</fullName>
        <ecNumber evidence="4">3.4.15.6</ecNumber>
    </recommendedName>
</protein>
<accession>A0A212UGF0</accession>
<dbReference type="PIRSF" id="PIRSF032067">
    <property type="entry name" value="Cyanophycinase"/>
    <property type="match status" value="1"/>
</dbReference>
<evidence type="ECO:0000256" key="5">
    <source>
        <dbReference type="ARBA" id="ARBA00015719"/>
    </source>
</evidence>
<feature type="active site" description="Charge relay system" evidence="9">
    <location>
        <position position="132"/>
    </location>
</feature>
<dbReference type="PANTHER" id="PTHR36175:SF1">
    <property type="entry name" value="CYANOPHYCINASE"/>
    <property type="match status" value="1"/>
</dbReference>
<evidence type="ECO:0000256" key="6">
    <source>
        <dbReference type="ARBA" id="ARBA00022670"/>
    </source>
</evidence>
<comment type="function">
    <text evidence="2">Exopeptidase that catalyzes the hydrolytic cleavage of multi-L-arginyl-poly-L-aspartic acid (cyanophycin; a water-insoluble reserve polymer) into aspartate-arginine dipeptides.</text>
</comment>
<evidence type="ECO:0000256" key="1">
    <source>
        <dbReference type="ARBA" id="ARBA00001092"/>
    </source>
</evidence>
<comment type="catalytic activity">
    <reaction evidence="1">
        <text>[L-4-(L-arginin-2-N-yl)aspartate](n) + H2O = [L-4-(L-arginin-2-N-yl)aspartate](n-1) + L-4-(L-arginin-2-N-yl)aspartate</text>
        <dbReference type="Rhea" id="RHEA:12845"/>
        <dbReference type="Rhea" id="RHEA-COMP:13728"/>
        <dbReference type="Rhea" id="RHEA-COMP:13734"/>
        <dbReference type="ChEBI" id="CHEBI:15377"/>
        <dbReference type="ChEBI" id="CHEBI:137986"/>
        <dbReference type="ChEBI" id="CHEBI:137991"/>
        <dbReference type="EC" id="3.4.15.6"/>
    </reaction>
</comment>